<dbReference type="PROSITE" id="PS51186">
    <property type="entry name" value="GNAT"/>
    <property type="match status" value="1"/>
</dbReference>
<proteinExistence type="predicted"/>
<keyword evidence="1 3" id="KW-0808">Transferase</keyword>
<dbReference type="KEGG" id="pmad:BAY61_28730"/>
<dbReference type="STRING" id="530584.SAMN05421630_104191"/>
<reference evidence="3 4" key="1">
    <citation type="submission" date="2016-10" db="EMBL/GenBank/DDBJ databases">
        <authorList>
            <person name="de Groot N.N."/>
        </authorList>
    </citation>
    <scope>NUCLEOTIDE SEQUENCE [LARGE SCALE GENOMIC DNA]</scope>
    <source>
        <strain evidence="3 4">CGMCC 4.5506</strain>
    </source>
</reference>
<dbReference type="SUPFAM" id="SSF55729">
    <property type="entry name" value="Acyl-CoA N-acyltransferases (Nat)"/>
    <property type="match status" value="1"/>
</dbReference>
<dbReference type="PANTHER" id="PTHR43877">
    <property type="entry name" value="AMINOALKYLPHOSPHONATE N-ACETYLTRANSFERASE-RELATED-RELATED"/>
    <property type="match status" value="1"/>
</dbReference>
<keyword evidence="4" id="KW-1185">Reference proteome</keyword>
<evidence type="ECO:0000256" key="2">
    <source>
        <dbReference type="ARBA" id="ARBA00023315"/>
    </source>
</evidence>
<protein>
    <submittedName>
        <fullName evidence="3">Diamine N-acetyltransferase</fullName>
    </submittedName>
</protein>
<dbReference type="InterPro" id="IPR000182">
    <property type="entry name" value="GNAT_dom"/>
</dbReference>
<organism evidence="3 4">
    <name type="scientific">Prauserella marina</name>
    <dbReference type="NCBI Taxonomy" id="530584"/>
    <lineage>
        <taxon>Bacteria</taxon>
        <taxon>Bacillati</taxon>
        <taxon>Actinomycetota</taxon>
        <taxon>Actinomycetes</taxon>
        <taxon>Pseudonocardiales</taxon>
        <taxon>Pseudonocardiaceae</taxon>
        <taxon>Prauserella</taxon>
    </lineage>
</organism>
<keyword evidence="2" id="KW-0012">Acyltransferase</keyword>
<dbReference type="InterPro" id="IPR016181">
    <property type="entry name" value="Acyl_CoA_acyltransferase"/>
</dbReference>
<dbReference type="OrthoDB" id="3526335at2"/>
<evidence type="ECO:0000313" key="4">
    <source>
        <dbReference type="Proteomes" id="UP000199494"/>
    </source>
</evidence>
<accession>A0A222VWR4</accession>
<dbReference type="InterPro" id="IPR050832">
    <property type="entry name" value="Bact_Acetyltransf"/>
</dbReference>
<dbReference type="EMBL" id="FMZE01000004">
    <property type="protein sequence ID" value="SDC86417.1"/>
    <property type="molecule type" value="Genomic_DNA"/>
</dbReference>
<evidence type="ECO:0000256" key="1">
    <source>
        <dbReference type="ARBA" id="ARBA00022679"/>
    </source>
</evidence>
<dbReference type="Pfam" id="PF00583">
    <property type="entry name" value="Acetyltransf_1"/>
    <property type="match status" value="1"/>
</dbReference>
<dbReference type="GO" id="GO:0016747">
    <property type="term" value="F:acyltransferase activity, transferring groups other than amino-acyl groups"/>
    <property type="evidence" value="ECO:0007669"/>
    <property type="project" value="InterPro"/>
</dbReference>
<dbReference type="RefSeq" id="WP_091803042.1">
    <property type="nucleotide sequence ID" value="NZ_CP016353.1"/>
</dbReference>
<evidence type="ECO:0000313" key="3">
    <source>
        <dbReference type="EMBL" id="SDC86417.1"/>
    </source>
</evidence>
<dbReference type="Gene3D" id="3.40.630.30">
    <property type="match status" value="1"/>
</dbReference>
<dbReference type="Proteomes" id="UP000199494">
    <property type="component" value="Unassembled WGS sequence"/>
</dbReference>
<sequence length="142" mass="15908">MNVSLRPLTRENVRAVCDLRLAENQRHLVAPAAYTVAEGNYEPDAILLAIHLEDEPVGVLLVEVESGSPYLVRFMIDVAVQGRGVGRRAVEFLVEELRERGWSSLETSFVPVGNGAEGFWRRCGFRSTGRTHNDEPVFVRML</sequence>
<name>A0A222VWR4_9PSEU</name>
<dbReference type="CDD" id="cd04301">
    <property type="entry name" value="NAT_SF"/>
    <property type="match status" value="1"/>
</dbReference>
<dbReference type="AlphaFoldDB" id="A0A222VWR4"/>
<gene>
    <name evidence="3" type="ORF">SAMN05421630_104191</name>
</gene>